<proteinExistence type="predicted"/>
<dbReference type="STRING" id="1499967.U27_03086"/>
<keyword evidence="1" id="KW-0812">Transmembrane</keyword>
<feature type="transmembrane region" description="Helical" evidence="1">
    <location>
        <begin position="70"/>
        <end position="90"/>
    </location>
</feature>
<sequence>MLAEGVLIIMKYFRVKELFIRFGKHTTANKNFLARGDGCSAKLQFRGYQQCAKLEFRATFSREDIMKRSVFLCTIIGVVGVFLIANPVLAAKFIGIATGSTGGTFYPVGVIFAKTFGEELADSGYQFSASASGGTAENLEMIRNHEISMAIAGAIDAGDAYSGNDKYEGKAIKNVRFVSALFPQAIQLVYRKASGITKLADFAGKKIGVGPPAGGGSLYMPVILKTVAGLTFDDFEPQYLGYDDSVQAMQNRLIDACYLSAGLPTSGVSQLYASQIEVDMVEFTDEEVAKLQEAAPYFTSIVIPKETYPKQDRDLNVFGVKASLIADAAVEDDIIYKMLEVVYLKKLASIQEQHGSLKTLTLEEALKGLSGAPLHPGAVKFYQDNGVNIPEHLLPSE</sequence>
<dbReference type="SUPFAM" id="SSF53850">
    <property type="entry name" value="Periplasmic binding protein-like II"/>
    <property type="match status" value="1"/>
</dbReference>
<keyword evidence="1" id="KW-0472">Membrane</keyword>
<evidence type="ECO:0000256" key="1">
    <source>
        <dbReference type="SAM" id="Phobius"/>
    </source>
</evidence>
<gene>
    <name evidence="2" type="ORF">U27_03086</name>
</gene>
<dbReference type="HOGENOM" id="CLU_033215_0_2_0"/>
<keyword evidence="3" id="KW-1185">Reference proteome</keyword>
<keyword evidence="2" id="KW-0675">Receptor</keyword>
<organism evidence="2">
    <name type="scientific">Vecturithrix granuli</name>
    <dbReference type="NCBI Taxonomy" id="1499967"/>
    <lineage>
        <taxon>Bacteria</taxon>
        <taxon>Candidatus Moduliflexota</taxon>
        <taxon>Candidatus Vecturitrichia</taxon>
        <taxon>Candidatus Vecturitrichales</taxon>
        <taxon>Candidatus Vecturitrichaceae</taxon>
        <taxon>Candidatus Vecturithrix</taxon>
    </lineage>
</organism>
<dbReference type="EMBL" id="DF820464">
    <property type="protein sequence ID" value="GAK56124.1"/>
    <property type="molecule type" value="Genomic_DNA"/>
</dbReference>
<dbReference type="AlphaFoldDB" id="A0A081BUW9"/>
<dbReference type="Proteomes" id="UP000030661">
    <property type="component" value="Unassembled WGS sequence"/>
</dbReference>
<dbReference type="PANTHER" id="PTHR42941">
    <property type="entry name" value="SLL1037 PROTEIN"/>
    <property type="match status" value="1"/>
</dbReference>
<accession>A0A081BUW9</accession>
<evidence type="ECO:0000313" key="3">
    <source>
        <dbReference type="Proteomes" id="UP000030661"/>
    </source>
</evidence>
<dbReference type="Gene3D" id="3.40.190.10">
    <property type="entry name" value="Periplasmic binding protein-like II"/>
    <property type="match status" value="2"/>
</dbReference>
<keyword evidence="1" id="KW-1133">Transmembrane helix</keyword>
<dbReference type="NCBIfam" id="TIGR02122">
    <property type="entry name" value="TRAP_TAXI"/>
    <property type="match status" value="1"/>
</dbReference>
<dbReference type="PANTHER" id="PTHR42941:SF1">
    <property type="entry name" value="SLL1037 PROTEIN"/>
    <property type="match status" value="1"/>
</dbReference>
<dbReference type="eggNOG" id="COG2358">
    <property type="taxonomic scope" value="Bacteria"/>
</dbReference>
<dbReference type="Pfam" id="PF16868">
    <property type="entry name" value="NMT1_3"/>
    <property type="match status" value="1"/>
</dbReference>
<name>A0A081BUW9_VECG1</name>
<dbReference type="InterPro" id="IPR011852">
    <property type="entry name" value="TRAP_TAXI"/>
</dbReference>
<evidence type="ECO:0000313" key="2">
    <source>
        <dbReference type="EMBL" id="GAK56124.1"/>
    </source>
</evidence>
<protein>
    <submittedName>
        <fullName evidence="2">TRAP transporter solute receptor, TAXI family</fullName>
    </submittedName>
</protein>
<dbReference type="CDD" id="cd13520">
    <property type="entry name" value="PBP2_TAXI_TRAP"/>
    <property type="match status" value="1"/>
</dbReference>
<reference evidence="2" key="1">
    <citation type="journal article" date="2015" name="PeerJ">
        <title>First genomic representation of candidate bacterial phylum KSB3 points to enhanced environmental sensing as a trigger of wastewater bulking.</title>
        <authorList>
            <person name="Sekiguchi Y."/>
            <person name="Ohashi A."/>
            <person name="Parks D.H."/>
            <person name="Yamauchi T."/>
            <person name="Tyson G.W."/>
            <person name="Hugenholtz P."/>
        </authorList>
    </citation>
    <scope>NUCLEOTIDE SEQUENCE [LARGE SCALE GENOMIC DNA]</scope>
</reference>